<keyword evidence="3 7" id="KW-0812">Transmembrane</keyword>
<accession>A0A2U3BD78</accession>
<dbReference type="SMART" id="SM00267">
    <property type="entry name" value="GGDEF"/>
    <property type="match status" value="1"/>
</dbReference>
<evidence type="ECO:0000256" key="4">
    <source>
        <dbReference type="ARBA" id="ARBA00022989"/>
    </source>
</evidence>
<dbReference type="Pfam" id="PF03924">
    <property type="entry name" value="CHASE"/>
    <property type="match status" value="1"/>
</dbReference>
<dbReference type="EC" id="2.7.7.65" evidence="2"/>
<comment type="subcellular location">
    <subcellularLocation>
        <location evidence="1">Membrane</location>
    </subcellularLocation>
</comment>
<evidence type="ECO:0000256" key="6">
    <source>
        <dbReference type="ARBA" id="ARBA00034247"/>
    </source>
</evidence>
<dbReference type="InterPro" id="IPR006189">
    <property type="entry name" value="CHASE_dom"/>
</dbReference>
<feature type="transmembrane region" description="Helical" evidence="7">
    <location>
        <begin position="313"/>
        <end position="336"/>
    </location>
</feature>
<evidence type="ECO:0000256" key="2">
    <source>
        <dbReference type="ARBA" id="ARBA00012528"/>
    </source>
</evidence>
<evidence type="ECO:0000313" key="11">
    <source>
        <dbReference type="Proteomes" id="UP000245362"/>
    </source>
</evidence>
<dbReference type="CDD" id="cd01949">
    <property type="entry name" value="GGDEF"/>
    <property type="match status" value="1"/>
</dbReference>
<keyword evidence="11" id="KW-1185">Reference proteome</keyword>
<dbReference type="EMBL" id="QFWT01000001">
    <property type="protein sequence ID" value="PWI34759.1"/>
    <property type="molecule type" value="Genomic_DNA"/>
</dbReference>
<dbReference type="Pfam" id="PF00990">
    <property type="entry name" value="GGDEF"/>
    <property type="match status" value="1"/>
</dbReference>
<dbReference type="Gene3D" id="3.30.450.350">
    <property type="entry name" value="CHASE domain"/>
    <property type="match status" value="1"/>
</dbReference>
<dbReference type="InterPro" id="IPR050469">
    <property type="entry name" value="Diguanylate_Cyclase"/>
</dbReference>
<evidence type="ECO:0000259" key="9">
    <source>
        <dbReference type="PROSITE" id="PS50887"/>
    </source>
</evidence>
<dbReference type="InterPro" id="IPR029787">
    <property type="entry name" value="Nucleotide_cyclase"/>
</dbReference>
<dbReference type="InterPro" id="IPR042240">
    <property type="entry name" value="CHASE_sf"/>
</dbReference>
<dbReference type="Proteomes" id="UP000245362">
    <property type="component" value="Unassembled WGS sequence"/>
</dbReference>
<dbReference type="GO" id="GO:1902201">
    <property type="term" value="P:negative regulation of bacterial-type flagellum-dependent cell motility"/>
    <property type="evidence" value="ECO:0007669"/>
    <property type="project" value="TreeGrafter"/>
</dbReference>
<dbReference type="PROSITE" id="PS50839">
    <property type="entry name" value="CHASE"/>
    <property type="match status" value="1"/>
</dbReference>
<proteinExistence type="predicted"/>
<dbReference type="GO" id="GO:0043709">
    <property type="term" value="P:cell adhesion involved in single-species biofilm formation"/>
    <property type="evidence" value="ECO:0007669"/>
    <property type="project" value="TreeGrafter"/>
</dbReference>
<dbReference type="PANTHER" id="PTHR45138">
    <property type="entry name" value="REGULATORY COMPONENTS OF SENSORY TRANSDUCTION SYSTEM"/>
    <property type="match status" value="1"/>
</dbReference>
<dbReference type="GO" id="GO:0007165">
    <property type="term" value="P:signal transduction"/>
    <property type="evidence" value="ECO:0007669"/>
    <property type="project" value="UniProtKB-ARBA"/>
</dbReference>
<gene>
    <name evidence="10" type="ORF">DI392_00295</name>
</gene>
<evidence type="ECO:0000256" key="7">
    <source>
        <dbReference type="SAM" id="Phobius"/>
    </source>
</evidence>
<protein>
    <recommendedName>
        <fullName evidence="2">diguanylate cyclase</fullName>
        <ecNumber evidence="2">2.7.7.65</ecNumber>
    </recommendedName>
</protein>
<dbReference type="InterPro" id="IPR043128">
    <property type="entry name" value="Rev_trsase/Diguanyl_cyclase"/>
</dbReference>
<evidence type="ECO:0000313" key="10">
    <source>
        <dbReference type="EMBL" id="PWI34759.1"/>
    </source>
</evidence>
<dbReference type="SMART" id="SM01079">
    <property type="entry name" value="CHASE"/>
    <property type="match status" value="1"/>
</dbReference>
<feature type="domain" description="CHASE" evidence="8">
    <location>
        <begin position="157"/>
        <end position="298"/>
    </location>
</feature>
<dbReference type="SUPFAM" id="SSF55073">
    <property type="entry name" value="Nucleotide cyclase"/>
    <property type="match status" value="1"/>
</dbReference>
<reference evidence="10 11" key="1">
    <citation type="submission" date="2018-05" db="EMBL/GenBank/DDBJ databases">
        <title>Vibrio limimaris sp. nov., isolated from marine sediment.</title>
        <authorList>
            <person name="Li C.-M."/>
        </authorList>
    </citation>
    <scope>NUCLEOTIDE SEQUENCE [LARGE SCALE GENOMIC DNA]</scope>
    <source>
        <strain evidence="10 11">E4404</strain>
    </source>
</reference>
<dbReference type="PANTHER" id="PTHR45138:SF9">
    <property type="entry name" value="DIGUANYLATE CYCLASE DGCM-RELATED"/>
    <property type="match status" value="1"/>
</dbReference>
<dbReference type="Gene3D" id="3.30.70.270">
    <property type="match status" value="1"/>
</dbReference>
<sequence length="512" mass="59299">MSYVFMENIVKNKVVWSPILVFVISVGMTVFTVLTLDNSERENAISRHRAEAVQLVELLQTMIDQDINLTGSVANFFYSVDENEWNKFPHFAQGTLEHQSHIIALQWMQRVAPEELIAHMEEIQRRYPEAIPYTTENHSLLYKKYHTGDYVYIASDIYPLTNENREVIGFFPAKDQFLQILQSLKLNRKPYLSDKQVLLQSDLYNRGQADGFLIYYPVFEPTNQELKGIVISAIRSQAYLEEVINHYLELDKIAIKIVDGKIQSSDEQVFYQSKNWDTPAELEFTHYLYFTNRNWQVRFRYQQLLSDDTDSRLVMIGMLGGLGSLLITAIVGTVTVSRVHLERDLTKRSYELEYQLNHDHQTHALSRKAFYYECDKRISNADIFSLIIFDVDRFQSVNDRIGRHNGDNALIHIVDIVFDILEKGDQIYRVGGDEFAILCDKKHPVELKQYMEKIRTEVELNPWGQASPLYLTISLGGAIWKGGDIDRIEHRADNALYKSKENGGNESRVSVG</sequence>
<keyword evidence="4 7" id="KW-1133">Transmembrane helix</keyword>
<name>A0A2U3BD78_9VIBR</name>
<dbReference type="InterPro" id="IPR000160">
    <property type="entry name" value="GGDEF_dom"/>
</dbReference>
<comment type="caution">
    <text evidence="10">The sequence shown here is derived from an EMBL/GenBank/DDBJ whole genome shotgun (WGS) entry which is preliminary data.</text>
</comment>
<feature type="transmembrane region" description="Helical" evidence="7">
    <location>
        <begin position="15"/>
        <end position="36"/>
    </location>
</feature>
<dbReference type="PROSITE" id="PS50887">
    <property type="entry name" value="GGDEF"/>
    <property type="match status" value="1"/>
</dbReference>
<evidence type="ECO:0000256" key="5">
    <source>
        <dbReference type="ARBA" id="ARBA00023136"/>
    </source>
</evidence>
<evidence type="ECO:0000256" key="1">
    <source>
        <dbReference type="ARBA" id="ARBA00004370"/>
    </source>
</evidence>
<evidence type="ECO:0000259" key="8">
    <source>
        <dbReference type="PROSITE" id="PS50839"/>
    </source>
</evidence>
<organism evidence="10 11">
    <name type="scientific">Vibrio albus</name>
    <dbReference type="NCBI Taxonomy" id="2200953"/>
    <lineage>
        <taxon>Bacteria</taxon>
        <taxon>Pseudomonadati</taxon>
        <taxon>Pseudomonadota</taxon>
        <taxon>Gammaproteobacteria</taxon>
        <taxon>Vibrionales</taxon>
        <taxon>Vibrionaceae</taxon>
        <taxon>Vibrio</taxon>
    </lineage>
</organism>
<comment type="catalytic activity">
    <reaction evidence="6">
        <text>2 GTP = 3',3'-c-di-GMP + 2 diphosphate</text>
        <dbReference type="Rhea" id="RHEA:24898"/>
        <dbReference type="ChEBI" id="CHEBI:33019"/>
        <dbReference type="ChEBI" id="CHEBI:37565"/>
        <dbReference type="ChEBI" id="CHEBI:58805"/>
        <dbReference type="EC" id="2.7.7.65"/>
    </reaction>
</comment>
<dbReference type="GO" id="GO:0005886">
    <property type="term" value="C:plasma membrane"/>
    <property type="evidence" value="ECO:0007669"/>
    <property type="project" value="TreeGrafter"/>
</dbReference>
<feature type="domain" description="GGDEF" evidence="9">
    <location>
        <begin position="382"/>
        <end position="512"/>
    </location>
</feature>
<evidence type="ECO:0000256" key="3">
    <source>
        <dbReference type="ARBA" id="ARBA00022692"/>
    </source>
</evidence>
<keyword evidence="5 7" id="KW-0472">Membrane</keyword>
<dbReference type="NCBIfam" id="TIGR00254">
    <property type="entry name" value="GGDEF"/>
    <property type="match status" value="1"/>
</dbReference>
<dbReference type="GO" id="GO:0052621">
    <property type="term" value="F:diguanylate cyclase activity"/>
    <property type="evidence" value="ECO:0007669"/>
    <property type="project" value="UniProtKB-EC"/>
</dbReference>
<dbReference type="AlphaFoldDB" id="A0A2U3BD78"/>
<dbReference type="OrthoDB" id="6572677at2"/>